<protein>
    <submittedName>
        <fullName evidence="1">Uncharacterized protein</fullName>
    </submittedName>
</protein>
<dbReference type="AlphaFoldDB" id="A0A0E9XN07"/>
<reference evidence="1" key="1">
    <citation type="submission" date="2014-11" db="EMBL/GenBank/DDBJ databases">
        <authorList>
            <person name="Amaro Gonzalez C."/>
        </authorList>
    </citation>
    <scope>NUCLEOTIDE SEQUENCE</scope>
</reference>
<sequence>MIRGAALRRNTPSAGLDSLSYTTEQHRLIPNVDTVLIKLFQIILFCVLQTTHRLPFLGTSGNYSWNKHIRQ</sequence>
<proteinExistence type="predicted"/>
<name>A0A0E9XN07_ANGAN</name>
<organism evidence="1">
    <name type="scientific">Anguilla anguilla</name>
    <name type="common">European freshwater eel</name>
    <name type="synonym">Muraena anguilla</name>
    <dbReference type="NCBI Taxonomy" id="7936"/>
    <lineage>
        <taxon>Eukaryota</taxon>
        <taxon>Metazoa</taxon>
        <taxon>Chordata</taxon>
        <taxon>Craniata</taxon>
        <taxon>Vertebrata</taxon>
        <taxon>Euteleostomi</taxon>
        <taxon>Actinopterygii</taxon>
        <taxon>Neopterygii</taxon>
        <taxon>Teleostei</taxon>
        <taxon>Anguilliformes</taxon>
        <taxon>Anguillidae</taxon>
        <taxon>Anguilla</taxon>
    </lineage>
</organism>
<dbReference type="EMBL" id="GBXM01004455">
    <property type="protein sequence ID" value="JAI04123.1"/>
    <property type="molecule type" value="Transcribed_RNA"/>
</dbReference>
<evidence type="ECO:0000313" key="1">
    <source>
        <dbReference type="EMBL" id="JAI04123.1"/>
    </source>
</evidence>
<reference evidence="1" key="2">
    <citation type="journal article" date="2015" name="Fish Shellfish Immunol.">
        <title>Early steps in the European eel (Anguilla anguilla)-Vibrio vulnificus interaction in the gills: Role of the RtxA13 toxin.</title>
        <authorList>
            <person name="Callol A."/>
            <person name="Pajuelo D."/>
            <person name="Ebbesson L."/>
            <person name="Teles M."/>
            <person name="MacKenzie S."/>
            <person name="Amaro C."/>
        </authorList>
    </citation>
    <scope>NUCLEOTIDE SEQUENCE</scope>
</reference>
<accession>A0A0E9XN07</accession>